<dbReference type="AlphaFoldDB" id="A0A7J7K679"/>
<sequence length="80" mass="9366">MGTTHWHDEDYFGSLVCGEEEAFSALEFLIDDLHVSKELTVHRFLGDARLRGLYLVSSQVPGESRLKSCWKCCVYYWNYR</sequence>
<proteinExistence type="predicted"/>
<organism evidence="1 2">
    <name type="scientific">Bugula neritina</name>
    <name type="common">Brown bryozoan</name>
    <name type="synonym">Sertularia neritina</name>
    <dbReference type="NCBI Taxonomy" id="10212"/>
    <lineage>
        <taxon>Eukaryota</taxon>
        <taxon>Metazoa</taxon>
        <taxon>Spiralia</taxon>
        <taxon>Lophotrochozoa</taxon>
        <taxon>Bryozoa</taxon>
        <taxon>Gymnolaemata</taxon>
        <taxon>Cheilostomatida</taxon>
        <taxon>Flustrina</taxon>
        <taxon>Buguloidea</taxon>
        <taxon>Bugulidae</taxon>
        <taxon>Bugula</taxon>
    </lineage>
</organism>
<accession>A0A7J7K679</accession>
<reference evidence="1" key="1">
    <citation type="submission" date="2020-06" db="EMBL/GenBank/DDBJ databases">
        <title>Draft genome of Bugula neritina, a colonial animal packing powerful symbionts and potential medicines.</title>
        <authorList>
            <person name="Rayko M."/>
        </authorList>
    </citation>
    <scope>NUCLEOTIDE SEQUENCE [LARGE SCALE GENOMIC DNA]</scope>
    <source>
        <strain evidence="1">Kwan_BN1</strain>
    </source>
</reference>
<evidence type="ECO:0000313" key="1">
    <source>
        <dbReference type="EMBL" id="KAF6033757.1"/>
    </source>
</evidence>
<dbReference type="Proteomes" id="UP000593567">
    <property type="component" value="Unassembled WGS sequence"/>
</dbReference>
<keyword evidence="2" id="KW-1185">Reference proteome</keyword>
<comment type="caution">
    <text evidence="1">The sequence shown here is derived from an EMBL/GenBank/DDBJ whole genome shotgun (WGS) entry which is preliminary data.</text>
</comment>
<protein>
    <submittedName>
        <fullName evidence="1">Uncharacterized protein</fullName>
    </submittedName>
</protein>
<name>A0A7J7K679_BUGNE</name>
<gene>
    <name evidence="1" type="ORF">EB796_007939</name>
</gene>
<dbReference type="EMBL" id="VXIV02001245">
    <property type="protein sequence ID" value="KAF6033757.1"/>
    <property type="molecule type" value="Genomic_DNA"/>
</dbReference>
<evidence type="ECO:0000313" key="2">
    <source>
        <dbReference type="Proteomes" id="UP000593567"/>
    </source>
</evidence>